<protein>
    <submittedName>
        <fullName evidence="6">PTBP3 protein</fullName>
    </submittedName>
</protein>
<dbReference type="InterPro" id="IPR000504">
    <property type="entry name" value="RRM_dom"/>
</dbReference>
<dbReference type="GO" id="GO:0003723">
    <property type="term" value="F:RNA binding"/>
    <property type="evidence" value="ECO:0007669"/>
    <property type="project" value="UniProtKB-UniRule"/>
</dbReference>
<evidence type="ECO:0000313" key="7">
    <source>
        <dbReference type="Proteomes" id="UP000544127"/>
    </source>
</evidence>
<feature type="non-terminal residue" evidence="6">
    <location>
        <position position="1"/>
    </location>
</feature>
<dbReference type="Gene3D" id="3.30.70.330">
    <property type="match status" value="4"/>
</dbReference>
<dbReference type="EMBL" id="VZRI01010028">
    <property type="protein sequence ID" value="NWU97949.1"/>
    <property type="molecule type" value="Genomic_DNA"/>
</dbReference>
<dbReference type="InterPro" id="IPR006536">
    <property type="entry name" value="HnRNP-L/PTB"/>
</dbReference>
<dbReference type="NCBIfam" id="TIGR01649">
    <property type="entry name" value="hnRNP-L_PTB"/>
    <property type="match status" value="1"/>
</dbReference>
<gene>
    <name evidence="6" type="primary">Ptbp3</name>
    <name evidence="6" type="ORF">UPUEPO_R10897</name>
</gene>
<dbReference type="PANTHER" id="PTHR15592">
    <property type="entry name" value="MATRIN 3/NUCLEAR PROTEIN 220-RELATED"/>
    <property type="match status" value="1"/>
</dbReference>
<dbReference type="GO" id="GO:0006397">
    <property type="term" value="P:mRNA processing"/>
    <property type="evidence" value="ECO:0007669"/>
    <property type="project" value="InterPro"/>
</dbReference>
<evidence type="ECO:0000256" key="1">
    <source>
        <dbReference type="ARBA" id="ARBA00022553"/>
    </source>
</evidence>
<dbReference type="InterPro" id="IPR021790">
    <property type="entry name" value="PTBP1-like_RRM2"/>
</dbReference>
<keyword evidence="2" id="KW-0677">Repeat</keyword>
<accession>A0A7K6B933</accession>
<dbReference type="FunFam" id="3.30.70.330:FF:000341">
    <property type="entry name" value="Hephaestus, isoform C"/>
    <property type="match status" value="1"/>
</dbReference>
<reference evidence="6 7" key="1">
    <citation type="submission" date="2019-09" db="EMBL/GenBank/DDBJ databases">
        <title>Bird 10,000 Genomes (B10K) Project - Family phase.</title>
        <authorList>
            <person name="Zhang G."/>
        </authorList>
    </citation>
    <scope>NUCLEOTIDE SEQUENCE [LARGE SCALE GENOMIC DNA]</scope>
    <source>
        <strain evidence="6">B10K-DU-012-37</strain>
    </source>
</reference>
<name>A0A7K6B933_UPUEP</name>
<feature type="domain" description="RRM" evidence="5">
    <location>
        <begin position="317"/>
        <end position="391"/>
    </location>
</feature>
<feature type="non-terminal residue" evidence="6">
    <location>
        <position position="511"/>
    </location>
</feature>
<comment type="caution">
    <text evidence="6">The sequence shown here is derived from an EMBL/GenBank/DDBJ whole genome shotgun (WGS) entry which is preliminary data.</text>
</comment>
<evidence type="ECO:0000256" key="2">
    <source>
        <dbReference type="ARBA" id="ARBA00022737"/>
    </source>
</evidence>
<sequence length="511" mass="56989">SGNENDKKSEEDTSPSKPSRVLLLQQIPDDITESEVASVADPFGKVTSILIVLEKNQAYLEMATEEAAANMMKYYSLTTLYLRNQPVCIEYSDHQELRTDNQHNEDKAQDALQAVNDEQPESLAVANIPELVPGPSSVLRIIVENPLHPVTIEVLYQIFSKCGPVLKIVIFNKNNQLQALLQYADEISAFNAKTTLDGHSIYTGCCTIHIEFSRLTNLMVKYNSVKSRDFTRPYLPSGDDQPFLDVPMAAPFGTQNVMFTSTCAGAACFAPPMGFPQYDGFMVPHVPGTFLSPPIVRPLEASVQTCIPAAASVSMTSVLLVTNLNSEVITPYQLFILFGVYGDVQRVKIMFSKKENALIQMANQNQAQLAISYLNGHKLYGRILCISPSKCHKVRLPREGIDDPEMTKNYSNSPLHRFKNARSRNIYNVFPPSAILHLSNIQPSVSVEDLQKLFADKGFTVKAFRFFQRDSQMALIELCSVEEAIQALIELHNHDLGENQHLQITFSKHAV</sequence>
<evidence type="ECO:0000313" key="6">
    <source>
        <dbReference type="EMBL" id="NWU97949.1"/>
    </source>
</evidence>
<dbReference type="OrthoDB" id="296632at2759"/>
<dbReference type="SUPFAM" id="SSF54928">
    <property type="entry name" value="RNA-binding domain, RBD"/>
    <property type="match status" value="4"/>
</dbReference>
<evidence type="ECO:0000259" key="5">
    <source>
        <dbReference type="PROSITE" id="PS50102"/>
    </source>
</evidence>
<dbReference type="Pfam" id="PF11835">
    <property type="entry name" value="RRM_8"/>
    <property type="match status" value="1"/>
</dbReference>
<dbReference type="InterPro" id="IPR035979">
    <property type="entry name" value="RBD_domain_sf"/>
</dbReference>
<feature type="domain" description="RRM" evidence="5">
    <location>
        <begin position="20"/>
        <end position="94"/>
    </location>
</feature>
<dbReference type="Proteomes" id="UP000544127">
    <property type="component" value="Unassembled WGS sequence"/>
</dbReference>
<proteinExistence type="predicted"/>
<dbReference type="AlphaFoldDB" id="A0A7K6B933"/>
<evidence type="ECO:0000256" key="4">
    <source>
        <dbReference type="PROSITE-ProRule" id="PRU00176"/>
    </source>
</evidence>
<keyword evidence="7" id="KW-1185">Reference proteome</keyword>
<keyword evidence="3 4" id="KW-0694">RNA-binding</keyword>
<dbReference type="GO" id="GO:0005634">
    <property type="term" value="C:nucleus"/>
    <property type="evidence" value="ECO:0007669"/>
    <property type="project" value="InterPro"/>
</dbReference>
<evidence type="ECO:0000256" key="3">
    <source>
        <dbReference type="ARBA" id="ARBA00022884"/>
    </source>
</evidence>
<organism evidence="6 7">
    <name type="scientific">Upupa epops</name>
    <name type="common">Eurasian hoopoe</name>
    <dbReference type="NCBI Taxonomy" id="57439"/>
    <lineage>
        <taxon>Eukaryota</taxon>
        <taxon>Metazoa</taxon>
        <taxon>Chordata</taxon>
        <taxon>Craniata</taxon>
        <taxon>Vertebrata</taxon>
        <taxon>Euteleostomi</taxon>
        <taxon>Archelosauria</taxon>
        <taxon>Archosauria</taxon>
        <taxon>Dinosauria</taxon>
        <taxon>Saurischia</taxon>
        <taxon>Theropoda</taxon>
        <taxon>Coelurosauria</taxon>
        <taxon>Aves</taxon>
        <taxon>Neognathae</taxon>
        <taxon>Neoaves</taxon>
        <taxon>Telluraves</taxon>
        <taxon>Coraciimorphae</taxon>
        <taxon>Bucerotiformes</taxon>
        <taxon>Upupidae</taxon>
        <taxon>Upupa</taxon>
    </lineage>
</organism>
<dbReference type="Pfam" id="PF13893">
    <property type="entry name" value="RRM_5"/>
    <property type="match status" value="1"/>
</dbReference>
<dbReference type="InterPro" id="IPR055204">
    <property type="entry name" value="HNRNPL_RRM"/>
</dbReference>
<dbReference type="SMART" id="SM00360">
    <property type="entry name" value="RRM"/>
    <property type="match status" value="4"/>
</dbReference>
<keyword evidence="1" id="KW-0597">Phosphoprotein</keyword>
<dbReference type="Pfam" id="PF22976">
    <property type="entry name" value="RRM_10"/>
    <property type="match status" value="1"/>
</dbReference>
<dbReference type="PROSITE" id="PS50102">
    <property type="entry name" value="RRM"/>
    <property type="match status" value="3"/>
</dbReference>
<dbReference type="InterPro" id="IPR012677">
    <property type="entry name" value="Nucleotide-bd_a/b_plait_sf"/>
</dbReference>
<feature type="domain" description="RRM" evidence="5">
    <location>
        <begin position="434"/>
        <end position="509"/>
    </location>
</feature>